<sequence>MRAAGRQGGSGPANLQRRQGGSGPANLQRRQGGSGPANLQTSCDKKRNNRK</sequence>
<dbReference type="AlphaFoldDB" id="A0AAE0SJ99"/>
<comment type="caution">
    <text evidence="2">The sequence shown here is derived from an EMBL/GenBank/DDBJ whole genome shotgun (WGS) entry which is preliminary data.</text>
</comment>
<gene>
    <name evidence="2" type="ORF">CHS0354_005373</name>
</gene>
<reference evidence="2" key="1">
    <citation type="journal article" date="2021" name="Genome Biol. Evol.">
        <title>A High-Quality Reference Genome for a Parasitic Bivalve with Doubly Uniparental Inheritance (Bivalvia: Unionida).</title>
        <authorList>
            <person name="Smith C.H."/>
        </authorList>
    </citation>
    <scope>NUCLEOTIDE SEQUENCE</scope>
    <source>
        <strain evidence="2">CHS0354</strain>
    </source>
</reference>
<dbReference type="EMBL" id="JAEAOA010000379">
    <property type="protein sequence ID" value="KAK3593016.1"/>
    <property type="molecule type" value="Genomic_DNA"/>
</dbReference>
<keyword evidence="3" id="KW-1185">Reference proteome</keyword>
<evidence type="ECO:0000313" key="3">
    <source>
        <dbReference type="Proteomes" id="UP001195483"/>
    </source>
</evidence>
<evidence type="ECO:0000313" key="2">
    <source>
        <dbReference type="EMBL" id="KAK3593016.1"/>
    </source>
</evidence>
<name>A0AAE0SJ99_9BIVA</name>
<evidence type="ECO:0000256" key="1">
    <source>
        <dbReference type="SAM" id="MobiDB-lite"/>
    </source>
</evidence>
<accession>A0AAE0SJ99</accession>
<organism evidence="2 3">
    <name type="scientific">Potamilus streckersoni</name>
    <dbReference type="NCBI Taxonomy" id="2493646"/>
    <lineage>
        <taxon>Eukaryota</taxon>
        <taxon>Metazoa</taxon>
        <taxon>Spiralia</taxon>
        <taxon>Lophotrochozoa</taxon>
        <taxon>Mollusca</taxon>
        <taxon>Bivalvia</taxon>
        <taxon>Autobranchia</taxon>
        <taxon>Heteroconchia</taxon>
        <taxon>Palaeoheterodonta</taxon>
        <taxon>Unionida</taxon>
        <taxon>Unionoidea</taxon>
        <taxon>Unionidae</taxon>
        <taxon>Ambleminae</taxon>
        <taxon>Lampsilini</taxon>
        <taxon>Potamilus</taxon>
    </lineage>
</organism>
<reference evidence="2" key="2">
    <citation type="journal article" date="2021" name="Genome Biol. Evol.">
        <title>Developing a high-quality reference genome for a parasitic bivalve with doubly uniparental inheritance (Bivalvia: Unionida).</title>
        <authorList>
            <person name="Smith C.H."/>
        </authorList>
    </citation>
    <scope>NUCLEOTIDE SEQUENCE</scope>
    <source>
        <strain evidence="2">CHS0354</strain>
        <tissue evidence="2">Mantle</tissue>
    </source>
</reference>
<feature type="compositionally biased region" description="Gly residues" evidence="1">
    <location>
        <begin position="1"/>
        <end position="11"/>
    </location>
</feature>
<protein>
    <submittedName>
        <fullName evidence="2">Uncharacterized protein</fullName>
    </submittedName>
</protein>
<proteinExistence type="predicted"/>
<reference evidence="2" key="3">
    <citation type="submission" date="2023-05" db="EMBL/GenBank/DDBJ databases">
        <authorList>
            <person name="Smith C.H."/>
        </authorList>
    </citation>
    <scope>NUCLEOTIDE SEQUENCE</scope>
    <source>
        <strain evidence="2">CHS0354</strain>
        <tissue evidence="2">Mantle</tissue>
    </source>
</reference>
<feature type="region of interest" description="Disordered" evidence="1">
    <location>
        <begin position="1"/>
        <end position="51"/>
    </location>
</feature>
<dbReference type="Proteomes" id="UP001195483">
    <property type="component" value="Unassembled WGS sequence"/>
</dbReference>